<dbReference type="InterPro" id="IPR013083">
    <property type="entry name" value="Znf_RING/FYVE/PHD"/>
</dbReference>
<dbReference type="OrthoDB" id="410104at2759"/>
<gene>
    <name evidence="5" type="ORF">NAV_LOCUS10012</name>
</gene>
<dbReference type="GO" id="GO:0008270">
    <property type="term" value="F:zinc ion binding"/>
    <property type="evidence" value="ECO:0007669"/>
    <property type="project" value="UniProtKB-KW"/>
</dbReference>
<dbReference type="InterPro" id="IPR011011">
    <property type="entry name" value="Znf_FYVE_PHD"/>
</dbReference>
<dbReference type="PROSITE" id="PS50878">
    <property type="entry name" value="RT_POL"/>
    <property type="match status" value="1"/>
</dbReference>
<keyword evidence="6" id="KW-1185">Reference proteome</keyword>
<dbReference type="Proteomes" id="UP000276991">
    <property type="component" value="Unassembled WGS sequence"/>
</dbReference>
<dbReference type="InterPro" id="IPR001965">
    <property type="entry name" value="Znf_PHD"/>
</dbReference>
<dbReference type="SUPFAM" id="SSF56672">
    <property type="entry name" value="DNA/RNA polymerases"/>
    <property type="match status" value="1"/>
</dbReference>
<organism evidence="5 6">
    <name type="scientific">Acanthocheilonema viteae</name>
    <name type="common">Filarial nematode worm</name>
    <name type="synonym">Dipetalonema viteae</name>
    <dbReference type="NCBI Taxonomy" id="6277"/>
    <lineage>
        <taxon>Eukaryota</taxon>
        <taxon>Metazoa</taxon>
        <taxon>Ecdysozoa</taxon>
        <taxon>Nematoda</taxon>
        <taxon>Chromadorea</taxon>
        <taxon>Rhabditida</taxon>
        <taxon>Spirurina</taxon>
        <taxon>Spiruromorpha</taxon>
        <taxon>Filarioidea</taxon>
        <taxon>Onchocercidae</taxon>
        <taxon>Acanthocheilonema</taxon>
    </lineage>
</organism>
<dbReference type="AlphaFoldDB" id="A0A498SY65"/>
<evidence type="ECO:0000313" key="5">
    <source>
        <dbReference type="EMBL" id="VBB35221.1"/>
    </source>
</evidence>
<reference evidence="5 6" key="1">
    <citation type="submission" date="2018-08" db="EMBL/GenBank/DDBJ databases">
        <authorList>
            <person name="Laetsch R D."/>
            <person name="Stevens L."/>
            <person name="Kumar S."/>
            <person name="Blaxter L. M."/>
        </authorList>
    </citation>
    <scope>NUCLEOTIDE SEQUENCE [LARGE SCALE GENOMIC DNA]</scope>
</reference>
<evidence type="ECO:0000259" key="4">
    <source>
        <dbReference type="PROSITE" id="PS50878"/>
    </source>
</evidence>
<dbReference type="PANTHER" id="PTHR47027">
    <property type="entry name" value="REVERSE TRANSCRIPTASE DOMAIN-CONTAINING PROTEIN"/>
    <property type="match status" value="1"/>
</dbReference>
<feature type="domain" description="Reverse transcriptase" evidence="4">
    <location>
        <begin position="164"/>
        <end position="410"/>
    </location>
</feature>
<accession>A0A498SY65</accession>
<evidence type="ECO:0000256" key="1">
    <source>
        <dbReference type="ARBA" id="ARBA00022723"/>
    </source>
</evidence>
<dbReference type="STRING" id="6277.A0A498SY65"/>
<sequence length="660" mass="75783">FKKWKGSKTEEDKAIYTKAKKTVKQTIITLMEERSLEIAKSMEVDMKNFQIFKRLKKMNNEKKDIQQVKSIKDRDGNVIIDQEGIKSVWKRYMEDLLNQVNESETLTNNPPTIGPACQFSSAEIGTAIKKMKPNKAKGYTDLTSDMIKPICPKALNFLSNLFNKIQNVHVIPDDWKYSITVPIFKQKGDILNCASYRPIKLLEHAMKMFESVLEARIREIADVNGMQFAFRPGCSTSDPIFILRRLQESALSKGLKLYHVFIDLEKAFDRIPRPLIIWALRRRRVDEWIINLVMLLYRNTFTCVRTNIGDTEQFEINVGLHQGSVLSPLLFTIIVDAISEDIRSGLPFEMLYADDLILTANSIDELSIMFDKWKRCLECKGLKLNIEKTKVLITGEKHVKNPRYPCGVCHKNVNLNSIQCTACKKWIHKTCSGIKGPLKDNVNFICASCTSPFPLPSPVPTIPSTIEIAGSSLEVVTKFIYLGDVISSEGGPDLSLTSRIRHGWKKFNQLKLILTHKYISLHTKGVIYKMGIRPAITYASETWAMTKTNENRLLRTENRIILAMTSTKDLSVDDVRKKMSIEPISIFIRRNRLRYMGHIERMDENNWVKMVSRLDPSGKRRVGRPAHTWQKTITDDLRITKINPTLAQNRDLFRMKIHGI</sequence>
<dbReference type="EMBL" id="UPTC01005141">
    <property type="protein sequence ID" value="VBB35221.1"/>
    <property type="molecule type" value="Genomic_DNA"/>
</dbReference>
<dbReference type="Gene3D" id="3.30.70.270">
    <property type="match status" value="1"/>
</dbReference>
<protein>
    <recommendedName>
        <fullName evidence="4">Reverse transcriptase domain-containing protein</fullName>
    </recommendedName>
</protein>
<dbReference type="CDD" id="cd15489">
    <property type="entry name" value="PHD_SF"/>
    <property type="match status" value="1"/>
</dbReference>
<dbReference type="Pfam" id="PF00078">
    <property type="entry name" value="RVT_1"/>
    <property type="match status" value="1"/>
</dbReference>
<evidence type="ECO:0000256" key="3">
    <source>
        <dbReference type="ARBA" id="ARBA00022833"/>
    </source>
</evidence>
<name>A0A498SY65_ACAVI</name>
<dbReference type="CDD" id="cd01650">
    <property type="entry name" value="RT_nLTR_like"/>
    <property type="match status" value="1"/>
</dbReference>
<feature type="non-terminal residue" evidence="5">
    <location>
        <position position="1"/>
    </location>
</feature>
<keyword evidence="2" id="KW-0863">Zinc-finger</keyword>
<dbReference type="InterPro" id="IPR043128">
    <property type="entry name" value="Rev_trsase/Diguanyl_cyclase"/>
</dbReference>
<dbReference type="SMART" id="SM00249">
    <property type="entry name" value="PHD"/>
    <property type="match status" value="1"/>
</dbReference>
<dbReference type="PANTHER" id="PTHR47027:SF28">
    <property type="entry name" value="ENDONUCLEASE-REVERSE TRANSCRIPTASE"/>
    <property type="match status" value="1"/>
</dbReference>
<dbReference type="InterPro" id="IPR043502">
    <property type="entry name" value="DNA/RNA_pol_sf"/>
</dbReference>
<keyword evidence="1" id="KW-0479">Metal-binding</keyword>
<evidence type="ECO:0000256" key="2">
    <source>
        <dbReference type="ARBA" id="ARBA00022771"/>
    </source>
</evidence>
<dbReference type="InterPro" id="IPR000477">
    <property type="entry name" value="RT_dom"/>
</dbReference>
<dbReference type="SUPFAM" id="SSF57903">
    <property type="entry name" value="FYVE/PHD zinc finger"/>
    <property type="match status" value="1"/>
</dbReference>
<keyword evidence="3" id="KW-0862">Zinc</keyword>
<evidence type="ECO:0000313" key="6">
    <source>
        <dbReference type="Proteomes" id="UP000276991"/>
    </source>
</evidence>
<dbReference type="Gene3D" id="3.30.40.10">
    <property type="entry name" value="Zinc/RING finger domain, C3HC4 (zinc finger)"/>
    <property type="match status" value="1"/>
</dbReference>
<proteinExistence type="predicted"/>